<evidence type="ECO:0000313" key="5">
    <source>
        <dbReference type="EMBL" id="CAL4184597.1"/>
    </source>
</evidence>
<dbReference type="EMBL" id="CAXKWB010061943">
    <property type="protein sequence ID" value="CAL4184597.1"/>
    <property type="molecule type" value="Genomic_DNA"/>
</dbReference>
<dbReference type="SUPFAM" id="SSF56219">
    <property type="entry name" value="DNase I-like"/>
    <property type="match status" value="1"/>
</dbReference>
<dbReference type="GO" id="GO:0000175">
    <property type="term" value="F:3'-5'-RNA exonuclease activity"/>
    <property type="evidence" value="ECO:0007669"/>
    <property type="project" value="TreeGrafter"/>
</dbReference>
<dbReference type="PANTHER" id="PTHR12121">
    <property type="entry name" value="CARBON CATABOLITE REPRESSOR PROTEIN 4"/>
    <property type="match status" value="1"/>
</dbReference>
<dbReference type="Gene3D" id="3.60.10.10">
    <property type="entry name" value="Endonuclease/exonuclease/phosphatase"/>
    <property type="match status" value="1"/>
</dbReference>
<dbReference type="InterPro" id="IPR050410">
    <property type="entry name" value="CCR4/nocturin_mRNA_transcr"/>
</dbReference>
<evidence type="ECO:0000256" key="2">
    <source>
        <dbReference type="ARBA" id="ARBA00022801"/>
    </source>
</evidence>
<dbReference type="InterPro" id="IPR005135">
    <property type="entry name" value="Endo/exonuclease/phosphatase"/>
</dbReference>
<evidence type="ECO:0000313" key="6">
    <source>
        <dbReference type="Proteomes" id="UP001497623"/>
    </source>
</evidence>
<dbReference type="PANTHER" id="PTHR12121:SF45">
    <property type="entry name" value="NOCTURNIN"/>
    <property type="match status" value="1"/>
</dbReference>
<accession>A0AAV2SFA2</accession>
<protein>
    <recommendedName>
        <fullName evidence="3">Nocturnin</fullName>
    </recommendedName>
</protein>
<dbReference type="AlphaFoldDB" id="A0AAV2SFA2"/>
<sequence length="364" mass="41386">MDEVLNSTQTAQRLNAFLVPRMILEEFHIEQDVDISQFDSYFDEMLQWRVLAILPDFYPTSLMPPPSPPPQRAYEIFKTKLWLLLIQTMSSKNKRSLRSCEDQSFAQKSSYRIFDLLSLTLSIICLQNEVDHFRFFERVLETQGYTGVFMPKPDSPCIYVPGNNGPDGCAIFYDHKRFKLVDKHTRIIEVWHVQSNQVAILIVLEEISSSRQIMVVTTHLKARQGALLSSLRNEQGKDLLSFIDMHRGDEPLIVCGDFNADPSEPVYNTMTVESTSLVSAYAELNGGSEPAYSTWKIRGDGESCHNIDYFFYTPNTLRVNGGLNAPTEEALGVNRAPSFSYPSDHFSLVADFAFTKTTQNEDSS</sequence>
<gene>
    <name evidence="5" type="ORF">MNOR_LOCUS35866</name>
</gene>
<reference evidence="5 6" key="1">
    <citation type="submission" date="2024-05" db="EMBL/GenBank/DDBJ databases">
        <authorList>
            <person name="Wallberg A."/>
        </authorList>
    </citation>
    <scope>NUCLEOTIDE SEQUENCE [LARGE SCALE GENOMIC DNA]</scope>
</reference>
<name>A0AAV2SFA2_MEGNR</name>
<feature type="non-terminal residue" evidence="5">
    <location>
        <position position="364"/>
    </location>
</feature>
<evidence type="ECO:0000256" key="1">
    <source>
        <dbReference type="ARBA" id="ARBA00010774"/>
    </source>
</evidence>
<dbReference type="Proteomes" id="UP001497623">
    <property type="component" value="Unassembled WGS sequence"/>
</dbReference>
<comment type="caution">
    <text evidence="5">The sequence shown here is derived from an EMBL/GenBank/DDBJ whole genome shotgun (WGS) entry which is preliminary data.</text>
</comment>
<dbReference type="Pfam" id="PF03372">
    <property type="entry name" value="Exo_endo_phos"/>
    <property type="match status" value="1"/>
</dbReference>
<proteinExistence type="inferred from homology"/>
<dbReference type="GO" id="GO:0006139">
    <property type="term" value="P:nucleobase-containing compound metabolic process"/>
    <property type="evidence" value="ECO:0007669"/>
    <property type="project" value="UniProtKB-ARBA"/>
</dbReference>
<keyword evidence="6" id="KW-1185">Reference proteome</keyword>
<evidence type="ECO:0000259" key="4">
    <source>
        <dbReference type="Pfam" id="PF03372"/>
    </source>
</evidence>
<feature type="domain" description="Endonuclease/exonuclease/phosphatase" evidence="4">
    <location>
        <begin position="150"/>
        <end position="345"/>
    </location>
</feature>
<organism evidence="5 6">
    <name type="scientific">Meganyctiphanes norvegica</name>
    <name type="common">Northern krill</name>
    <name type="synonym">Thysanopoda norvegica</name>
    <dbReference type="NCBI Taxonomy" id="48144"/>
    <lineage>
        <taxon>Eukaryota</taxon>
        <taxon>Metazoa</taxon>
        <taxon>Ecdysozoa</taxon>
        <taxon>Arthropoda</taxon>
        <taxon>Crustacea</taxon>
        <taxon>Multicrustacea</taxon>
        <taxon>Malacostraca</taxon>
        <taxon>Eumalacostraca</taxon>
        <taxon>Eucarida</taxon>
        <taxon>Euphausiacea</taxon>
        <taxon>Euphausiidae</taxon>
        <taxon>Meganyctiphanes</taxon>
    </lineage>
</organism>
<keyword evidence="2" id="KW-0378">Hydrolase</keyword>
<dbReference type="InterPro" id="IPR036691">
    <property type="entry name" value="Endo/exonu/phosph_ase_sf"/>
</dbReference>
<comment type="similarity">
    <text evidence="1">Belongs to the CCR4/nocturin family.</text>
</comment>
<evidence type="ECO:0000256" key="3">
    <source>
        <dbReference type="ARBA" id="ARBA00023807"/>
    </source>
</evidence>